<dbReference type="Proteomes" id="UP000003505">
    <property type="component" value="Unassembled WGS sequence"/>
</dbReference>
<dbReference type="AlphaFoldDB" id="C9LRI4"/>
<sequence length="39" mass="4588">MQGKIRRHKRAGLFLNNFYSLIIISFVFCGIVEKRKCIS</sequence>
<accession>C9LRI4</accession>
<dbReference type="EMBL" id="ACKP02000002">
    <property type="protein sequence ID" value="EEX78450.1"/>
    <property type="molecule type" value="Genomic_DNA"/>
</dbReference>
<gene>
    <name evidence="2" type="ORF">SELSPUOL_00050</name>
</gene>
<evidence type="ECO:0000313" key="3">
    <source>
        <dbReference type="Proteomes" id="UP000003505"/>
    </source>
</evidence>
<protein>
    <submittedName>
        <fullName evidence="2">Uncharacterized protein</fullName>
    </submittedName>
</protein>
<reference evidence="2 3" key="1">
    <citation type="submission" date="2009-09" db="EMBL/GenBank/DDBJ databases">
        <authorList>
            <person name="Weinstock G."/>
            <person name="Sodergren E."/>
            <person name="Clifton S."/>
            <person name="Fulton L."/>
            <person name="Fulton B."/>
            <person name="Courtney L."/>
            <person name="Fronick C."/>
            <person name="Harrison M."/>
            <person name="Strong C."/>
            <person name="Farmer C."/>
            <person name="Delahaunty K."/>
            <person name="Markovic C."/>
            <person name="Hall O."/>
            <person name="Minx P."/>
            <person name="Tomlinson C."/>
            <person name="Mitreva M."/>
            <person name="Nelson J."/>
            <person name="Hou S."/>
            <person name="Wollam A."/>
            <person name="Pepin K.H."/>
            <person name="Johnson M."/>
            <person name="Bhonagiri V."/>
            <person name="Nash W.E."/>
            <person name="Warren W."/>
            <person name="Chinwalla A."/>
            <person name="Mardis E.R."/>
            <person name="Wilson R.K."/>
        </authorList>
    </citation>
    <scope>NUCLEOTIDE SEQUENCE [LARGE SCALE GENOMIC DNA]</scope>
    <source>
        <strain evidence="3">ATCC 35185 / DSM 20758 / VPI D19B-28</strain>
    </source>
</reference>
<evidence type="ECO:0000256" key="1">
    <source>
        <dbReference type="SAM" id="Phobius"/>
    </source>
</evidence>
<name>C9LRI4_SELS3</name>
<organism evidence="2 3">
    <name type="scientific">Selenomonas sputigena (strain ATCC 35185 / DSM 20758 / CCUG 44933 / VPI D19B-28)</name>
    <dbReference type="NCBI Taxonomy" id="546271"/>
    <lineage>
        <taxon>Bacteria</taxon>
        <taxon>Bacillati</taxon>
        <taxon>Bacillota</taxon>
        <taxon>Negativicutes</taxon>
        <taxon>Selenomonadales</taxon>
        <taxon>Selenomonadaceae</taxon>
        <taxon>Selenomonas</taxon>
    </lineage>
</organism>
<keyword evidence="1" id="KW-0812">Transmembrane</keyword>
<feature type="transmembrane region" description="Helical" evidence="1">
    <location>
        <begin position="12"/>
        <end position="33"/>
    </location>
</feature>
<keyword evidence="1" id="KW-0472">Membrane</keyword>
<proteinExistence type="predicted"/>
<keyword evidence="1" id="KW-1133">Transmembrane helix</keyword>
<evidence type="ECO:0000313" key="2">
    <source>
        <dbReference type="EMBL" id="EEX78450.1"/>
    </source>
</evidence>
<comment type="caution">
    <text evidence="2">The sequence shown here is derived from an EMBL/GenBank/DDBJ whole genome shotgun (WGS) entry which is preliminary data.</text>
</comment>